<dbReference type="GO" id="GO:0005886">
    <property type="term" value="C:plasma membrane"/>
    <property type="evidence" value="ECO:0007669"/>
    <property type="project" value="UniProtKB-SubCell"/>
</dbReference>
<evidence type="ECO:0000313" key="9">
    <source>
        <dbReference type="EMBL" id="RST94318.1"/>
    </source>
</evidence>
<evidence type="ECO:0000256" key="2">
    <source>
        <dbReference type="ARBA" id="ARBA00022448"/>
    </source>
</evidence>
<dbReference type="Proteomes" id="UP000287239">
    <property type="component" value="Unassembled WGS sequence"/>
</dbReference>
<dbReference type="RefSeq" id="WP_126780746.1">
    <property type="nucleotide sequence ID" value="NZ_NGJU01000015.1"/>
</dbReference>
<dbReference type="GO" id="GO:0055085">
    <property type="term" value="P:transmembrane transport"/>
    <property type="evidence" value="ECO:0007669"/>
    <property type="project" value="InterPro"/>
</dbReference>
<evidence type="ECO:0000313" key="10">
    <source>
        <dbReference type="Proteomes" id="UP000287239"/>
    </source>
</evidence>
<dbReference type="SUPFAM" id="SSF161098">
    <property type="entry name" value="MetI-like"/>
    <property type="match status" value="1"/>
</dbReference>
<comment type="similarity">
    <text evidence="7">Belongs to the binding-protein-dependent transport system permease family.</text>
</comment>
<dbReference type="OrthoDB" id="9804353at2"/>
<protein>
    <submittedName>
        <fullName evidence="9">ABC transporter permease</fullName>
    </submittedName>
</protein>
<feature type="transmembrane region" description="Helical" evidence="7">
    <location>
        <begin position="95"/>
        <end position="117"/>
    </location>
</feature>
<dbReference type="PANTHER" id="PTHR30151">
    <property type="entry name" value="ALKANE SULFONATE ABC TRANSPORTER-RELATED, MEMBRANE SUBUNIT"/>
    <property type="match status" value="1"/>
</dbReference>
<evidence type="ECO:0000256" key="5">
    <source>
        <dbReference type="ARBA" id="ARBA00022989"/>
    </source>
</evidence>
<keyword evidence="2 7" id="KW-0813">Transport</keyword>
<feature type="domain" description="ABC transmembrane type-1" evidence="8">
    <location>
        <begin position="57"/>
        <end position="235"/>
    </location>
</feature>
<organism evidence="9 10">
    <name type="scientific">Vagococcus salmoninarum</name>
    <dbReference type="NCBI Taxonomy" id="2739"/>
    <lineage>
        <taxon>Bacteria</taxon>
        <taxon>Bacillati</taxon>
        <taxon>Bacillota</taxon>
        <taxon>Bacilli</taxon>
        <taxon>Lactobacillales</taxon>
        <taxon>Enterococcaceae</taxon>
        <taxon>Vagococcus</taxon>
    </lineage>
</organism>
<feature type="transmembrane region" description="Helical" evidence="7">
    <location>
        <begin position="219"/>
        <end position="245"/>
    </location>
</feature>
<dbReference type="GeneID" id="98568729"/>
<feature type="transmembrane region" description="Helical" evidence="7">
    <location>
        <begin position="64"/>
        <end position="83"/>
    </location>
</feature>
<keyword evidence="3" id="KW-1003">Cell membrane</keyword>
<evidence type="ECO:0000256" key="4">
    <source>
        <dbReference type="ARBA" id="ARBA00022692"/>
    </source>
</evidence>
<sequence>MNHKRTKKIIGLLWAILLLHLIWLIGSLALNKSILPNPLSVYQHLPSLLIEGIGWHILVSLRRVFLGMGIALFVGTVLGLLMGRSKWLNQLFDPIIYLTYPIPKLALLPMIMLLFGLGEASKIILIVLIVFPQVVLSVRDGVLNIPQHYYDIYNCMQASAWQKFTKITLPASLSAVFSTSRISLGTAISVLFFTENYGTSYGMGYFIMDAWLRMDYLSMYSGILILSTLGFGLFLLIDQLGAIALKWQKER</sequence>
<dbReference type="Pfam" id="PF00528">
    <property type="entry name" value="BPD_transp_1"/>
    <property type="match status" value="1"/>
</dbReference>
<keyword evidence="10" id="KW-1185">Reference proteome</keyword>
<dbReference type="CDD" id="cd06261">
    <property type="entry name" value="TM_PBP2"/>
    <property type="match status" value="1"/>
</dbReference>
<keyword evidence="5 7" id="KW-1133">Transmembrane helix</keyword>
<evidence type="ECO:0000256" key="1">
    <source>
        <dbReference type="ARBA" id="ARBA00004651"/>
    </source>
</evidence>
<dbReference type="PROSITE" id="PS50928">
    <property type="entry name" value="ABC_TM1"/>
    <property type="match status" value="1"/>
</dbReference>
<dbReference type="AlphaFoldDB" id="A0A429ZKW5"/>
<gene>
    <name evidence="9" type="ORF">CBF35_10125</name>
</gene>
<dbReference type="InterPro" id="IPR000515">
    <property type="entry name" value="MetI-like"/>
</dbReference>
<evidence type="ECO:0000256" key="6">
    <source>
        <dbReference type="ARBA" id="ARBA00023136"/>
    </source>
</evidence>
<dbReference type="EMBL" id="NGJU01000015">
    <property type="protein sequence ID" value="RST94318.1"/>
    <property type="molecule type" value="Genomic_DNA"/>
</dbReference>
<keyword evidence="4 7" id="KW-0812">Transmembrane</keyword>
<evidence type="ECO:0000259" key="8">
    <source>
        <dbReference type="PROSITE" id="PS50928"/>
    </source>
</evidence>
<proteinExistence type="inferred from homology"/>
<feature type="transmembrane region" description="Helical" evidence="7">
    <location>
        <begin position="12"/>
        <end position="30"/>
    </location>
</feature>
<evidence type="ECO:0000256" key="3">
    <source>
        <dbReference type="ARBA" id="ARBA00022475"/>
    </source>
</evidence>
<comment type="subcellular location">
    <subcellularLocation>
        <location evidence="1 7">Cell membrane</location>
        <topology evidence="1 7">Multi-pass membrane protein</topology>
    </subcellularLocation>
</comment>
<comment type="caution">
    <text evidence="9">The sequence shown here is derived from an EMBL/GenBank/DDBJ whole genome shotgun (WGS) entry which is preliminary data.</text>
</comment>
<dbReference type="PANTHER" id="PTHR30151:SF0">
    <property type="entry name" value="ABC TRANSPORTER PERMEASE PROTEIN MJ0413-RELATED"/>
    <property type="match status" value="1"/>
</dbReference>
<feature type="transmembrane region" description="Helical" evidence="7">
    <location>
        <begin position="123"/>
        <end position="146"/>
    </location>
</feature>
<dbReference type="InterPro" id="IPR035906">
    <property type="entry name" value="MetI-like_sf"/>
</dbReference>
<keyword evidence="6 7" id="KW-0472">Membrane</keyword>
<dbReference type="Gene3D" id="1.10.3720.10">
    <property type="entry name" value="MetI-like"/>
    <property type="match status" value="1"/>
</dbReference>
<reference evidence="9 10" key="1">
    <citation type="submission" date="2017-05" db="EMBL/GenBank/DDBJ databases">
        <title>Vagococcus spp. assemblies.</title>
        <authorList>
            <person name="Gulvik C.A."/>
        </authorList>
    </citation>
    <scope>NUCLEOTIDE SEQUENCE [LARGE SCALE GENOMIC DNA]</scope>
    <source>
        <strain evidence="9 10">NCFB 2777</strain>
    </source>
</reference>
<evidence type="ECO:0000256" key="7">
    <source>
        <dbReference type="RuleBase" id="RU363032"/>
    </source>
</evidence>
<accession>A0A429ZKW5</accession>
<name>A0A429ZKW5_9ENTE</name>